<proteinExistence type="predicted"/>
<dbReference type="InterPro" id="IPR032675">
    <property type="entry name" value="LRR_dom_sf"/>
</dbReference>
<reference evidence="1" key="2">
    <citation type="journal article" date="2024" name="Plant">
        <title>Genomic evolution and insights into agronomic trait innovations of Sesamum species.</title>
        <authorList>
            <person name="Miao H."/>
            <person name="Wang L."/>
            <person name="Qu L."/>
            <person name="Liu H."/>
            <person name="Sun Y."/>
            <person name="Le M."/>
            <person name="Wang Q."/>
            <person name="Wei S."/>
            <person name="Zheng Y."/>
            <person name="Lin W."/>
            <person name="Duan Y."/>
            <person name="Cao H."/>
            <person name="Xiong S."/>
            <person name="Wang X."/>
            <person name="Wei L."/>
            <person name="Li C."/>
            <person name="Ma Q."/>
            <person name="Ju M."/>
            <person name="Zhao R."/>
            <person name="Li G."/>
            <person name="Mu C."/>
            <person name="Tian Q."/>
            <person name="Mei H."/>
            <person name="Zhang T."/>
            <person name="Gao T."/>
            <person name="Zhang H."/>
        </authorList>
    </citation>
    <scope>NUCLEOTIDE SEQUENCE</scope>
    <source>
        <strain evidence="1">K16</strain>
    </source>
</reference>
<protein>
    <submittedName>
        <fullName evidence="1">Uncharacterized protein</fullName>
    </submittedName>
</protein>
<dbReference type="Gene3D" id="3.80.10.10">
    <property type="entry name" value="Ribonuclease Inhibitor"/>
    <property type="match status" value="1"/>
</dbReference>
<dbReference type="Proteomes" id="UP001289374">
    <property type="component" value="Unassembled WGS sequence"/>
</dbReference>
<dbReference type="PANTHER" id="PTHR15140">
    <property type="entry name" value="TUBULIN-SPECIFIC CHAPERONE E"/>
    <property type="match status" value="1"/>
</dbReference>
<organism evidence="1 2">
    <name type="scientific">Sesamum angolense</name>
    <dbReference type="NCBI Taxonomy" id="2727404"/>
    <lineage>
        <taxon>Eukaryota</taxon>
        <taxon>Viridiplantae</taxon>
        <taxon>Streptophyta</taxon>
        <taxon>Embryophyta</taxon>
        <taxon>Tracheophyta</taxon>
        <taxon>Spermatophyta</taxon>
        <taxon>Magnoliopsida</taxon>
        <taxon>eudicotyledons</taxon>
        <taxon>Gunneridae</taxon>
        <taxon>Pentapetalae</taxon>
        <taxon>asterids</taxon>
        <taxon>lamiids</taxon>
        <taxon>Lamiales</taxon>
        <taxon>Pedaliaceae</taxon>
        <taxon>Sesamum</taxon>
    </lineage>
</organism>
<name>A0AAE1VZM3_9LAMI</name>
<comment type="caution">
    <text evidence="1">The sequence shown here is derived from an EMBL/GenBank/DDBJ whole genome shotgun (WGS) entry which is preliminary data.</text>
</comment>
<accession>A0AAE1VZM3</accession>
<dbReference type="AlphaFoldDB" id="A0AAE1VZM3"/>
<dbReference type="PANTHER" id="PTHR15140:SF33">
    <property type="entry name" value="LATE BLIGHT RESISTANCE PROTEIN HOMOLOG R1A-3 ISOFORM X1"/>
    <property type="match status" value="1"/>
</dbReference>
<keyword evidence="2" id="KW-1185">Reference proteome</keyword>
<reference evidence="1" key="1">
    <citation type="submission" date="2020-06" db="EMBL/GenBank/DDBJ databases">
        <authorList>
            <person name="Li T."/>
            <person name="Hu X."/>
            <person name="Zhang T."/>
            <person name="Song X."/>
            <person name="Zhang H."/>
            <person name="Dai N."/>
            <person name="Sheng W."/>
            <person name="Hou X."/>
            <person name="Wei L."/>
        </authorList>
    </citation>
    <scope>NUCLEOTIDE SEQUENCE</scope>
    <source>
        <strain evidence="1">K16</strain>
        <tissue evidence="1">Leaf</tissue>
    </source>
</reference>
<gene>
    <name evidence="1" type="ORF">Sango_2955600</name>
</gene>
<dbReference type="EMBL" id="JACGWL010000856">
    <property type="protein sequence ID" value="KAK4381564.1"/>
    <property type="molecule type" value="Genomic_DNA"/>
</dbReference>
<evidence type="ECO:0000313" key="1">
    <source>
        <dbReference type="EMBL" id="KAK4381564.1"/>
    </source>
</evidence>
<sequence>MRVAPNGHFTSSTISSLQKLDTLKCEFISKDDGVGKHLPLKLALPQNLRKLTLEGCTISWENMTVIGSLPNLEVLKLRNFDFDGSVWEPNEGEFTKLKYLLIEVSSLEQWHADYTHFPRLQHLCLSFCSKLEAIPPEFGDIASLEMIELCKCSSSVVASAMLIQEEQQSLGNEGLRVRVNSNSDYRNSHSNTSLRKVLRLSSGRVQLLASMAALRFLDAAR</sequence>
<evidence type="ECO:0000313" key="2">
    <source>
        <dbReference type="Proteomes" id="UP001289374"/>
    </source>
</evidence>
<dbReference type="SUPFAM" id="SSF52047">
    <property type="entry name" value="RNI-like"/>
    <property type="match status" value="1"/>
</dbReference>